<reference evidence="1" key="1">
    <citation type="journal article" date="2018" name="Genome Biol.">
        <title>SKESA: strategic k-mer extension for scrupulous assemblies.</title>
        <authorList>
            <person name="Souvorov A."/>
            <person name="Agarwala R."/>
            <person name="Lipman D.J."/>
        </authorList>
    </citation>
    <scope>NUCLEOTIDE SEQUENCE</scope>
    <source>
        <strain evidence="1">D3612</strain>
    </source>
</reference>
<dbReference type="PANTHER" id="PTHR35566:SF1">
    <property type="entry name" value="TYPE VI SECRETION SYSTEM BASEPLATE COMPONENT TSSK1"/>
    <property type="match status" value="1"/>
</dbReference>
<dbReference type="InterPro" id="IPR010263">
    <property type="entry name" value="T6SS_TssK"/>
</dbReference>
<dbReference type="NCBIfam" id="TIGR03353">
    <property type="entry name" value="VI_chp_4"/>
    <property type="match status" value="1"/>
</dbReference>
<dbReference type="AlphaFoldDB" id="A0AAN5KTC6"/>
<gene>
    <name evidence="1" type="primary">tssK</name>
    <name evidence="1" type="ORF">I8Y58_002800</name>
</gene>
<dbReference type="Pfam" id="PF05936">
    <property type="entry name" value="T6SS_VasE"/>
    <property type="match status" value="1"/>
</dbReference>
<dbReference type="PANTHER" id="PTHR35566">
    <property type="entry name" value="BLR3599 PROTEIN"/>
    <property type="match status" value="1"/>
</dbReference>
<accession>A0AAN5KTC6</accession>
<evidence type="ECO:0000313" key="1">
    <source>
        <dbReference type="EMBL" id="HAT1597543.1"/>
    </source>
</evidence>
<protein>
    <submittedName>
        <fullName evidence="1">Type VI secretion system baseplate subunit TssK</fullName>
    </submittedName>
</protein>
<dbReference type="EMBL" id="DACSEI010000044">
    <property type="protein sequence ID" value="HAT1597543.1"/>
    <property type="molecule type" value="Genomic_DNA"/>
</dbReference>
<reference evidence="1" key="2">
    <citation type="submission" date="2020-11" db="EMBL/GenBank/DDBJ databases">
        <authorList>
            <consortium name="NCBI Pathogen Detection Project"/>
        </authorList>
    </citation>
    <scope>NUCLEOTIDE SEQUENCE</scope>
    <source>
        <strain evidence="1">D3612</strain>
    </source>
</reference>
<dbReference type="Proteomes" id="UP000861567">
    <property type="component" value="Unassembled WGS sequence"/>
</dbReference>
<comment type="caution">
    <text evidence="1">The sequence shown here is derived from an EMBL/GenBank/DDBJ whole genome shotgun (WGS) entry which is preliminary data.</text>
</comment>
<sequence length="462" mass="53825">MVWKTSVDWEHGMFLKPQHFQCAELHQQFLLSRIMNSITPYFWGFSQLQLDHQAIKNGRFEVEKMALFLPTGEYIEMNTNAIFLPRSFVQVWTKQTNSLKVYIGVKKLSATKKNVTIVNNKEDLSGITTRYISQFSEAEVPDWYHQGEQTQIKSLQYVVKIFWEFELENTSNYTLIQIAELRKIDNDIKNNPAFMPTCVSISATENLYFNLRNHLENLMAICGELEKFKIPIDWYSVQIDKVNFARLLSLRTLLRYIPVLRHYVNAEHTHPWHVFILLHEIICELSYFTTELNLFNSSQGRATSLPDYNHDDLTSCFGSTRTLIQKLIITIVADPGRIHRMIKEKNYYYTDLGNYFIRPERKYYLVIYAENNQDEIAEIVQDSGKLCVYSDIDTYVEYALPGVPITKLQAVPDGVPRGGSCLYYLIDHKSELWLKVERQLKVAFYMEKAPIDVVIDIVAVGG</sequence>
<evidence type="ECO:0000313" key="2">
    <source>
        <dbReference type="Proteomes" id="UP000861567"/>
    </source>
</evidence>
<proteinExistence type="predicted"/>
<name>A0AAN5KTC6_LEGPN</name>
<organism evidence="1 2">
    <name type="scientific">Legionella pneumophila</name>
    <dbReference type="NCBI Taxonomy" id="446"/>
    <lineage>
        <taxon>Bacteria</taxon>
        <taxon>Pseudomonadati</taxon>
        <taxon>Pseudomonadota</taxon>
        <taxon>Gammaproteobacteria</taxon>
        <taxon>Legionellales</taxon>
        <taxon>Legionellaceae</taxon>
        <taxon>Legionella</taxon>
    </lineage>
</organism>